<protein>
    <recommendedName>
        <fullName evidence="1">Protein GrpE</fullName>
    </recommendedName>
    <alternativeName>
        <fullName evidence="1">HSP-70 cofactor</fullName>
    </alternativeName>
</protein>
<gene>
    <name evidence="1 4" type="primary">grpE</name>
    <name evidence="4" type="ORF">KS419_19660</name>
</gene>
<comment type="subcellular location">
    <subcellularLocation>
        <location evidence="1">Cytoplasm</location>
    </subcellularLocation>
</comment>
<keyword evidence="1" id="KW-0963">Cytoplasm</keyword>
<keyword evidence="5" id="KW-1185">Reference proteome</keyword>
<evidence type="ECO:0000313" key="4">
    <source>
        <dbReference type="EMBL" id="MBU9713953.1"/>
    </source>
</evidence>
<feature type="region of interest" description="Disordered" evidence="3">
    <location>
        <begin position="1"/>
        <end position="56"/>
    </location>
</feature>
<evidence type="ECO:0000256" key="1">
    <source>
        <dbReference type="HAMAP-Rule" id="MF_01151"/>
    </source>
</evidence>
<keyword evidence="2" id="KW-0175">Coiled coil</keyword>
<comment type="subunit">
    <text evidence="1">Homodimer.</text>
</comment>
<dbReference type="EMBL" id="JAHQCS010000155">
    <property type="protein sequence ID" value="MBU9713953.1"/>
    <property type="molecule type" value="Genomic_DNA"/>
</dbReference>
<evidence type="ECO:0000256" key="3">
    <source>
        <dbReference type="SAM" id="MobiDB-lite"/>
    </source>
</evidence>
<feature type="compositionally biased region" description="Basic and acidic residues" evidence="3">
    <location>
        <begin position="1"/>
        <end position="10"/>
    </location>
</feature>
<dbReference type="PANTHER" id="PTHR21237:SF23">
    <property type="entry name" value="GRPE PROTEIN HOMOLOG, MITOCHONDRIAL"/>
    <property type="match status" value="1"/>
</dbReference>
<dbReference type="InterPro" id="IPR000740">
    <property type="entry name" value="GrpE"/>
</dbReference>
<proteinExistence type="inferred from homology"/>
<dbReference type="CDD" id="cd00446">
    <property type="entry name" value="GrpE"/>
    <property type="match status" value="1"/>
</dbReference>
<evidence type="ECO:0000256" key="2">
    <source>
        <dbReference type="SAM" id="Coils"/>
    </source>
</evidence>
<keyword evidence="1" id="KW-0346">Stress response</keyword>
<evidence type="ECO:0000313" key="5">
    <source>
        <dbReference type="Proteomes" id="UP000784880"/>
    </source>
</evidence>
<sequence length="204" mass="23774">MVDKQEKSLEEENTIEQDDVETVEETSTVEEQLDTEELVMEDENQDEEYELEDAGSSKIKELETKLEETTNRLLRLQADYENFRRRTRLEKEADAKYRSQRLAEELLPAIDNFERALNTQVESDETKNVLQGMDMVYRQLQDALKKEGIEAIETMGQPFDPHVHQAVMQVEEEGYDSNVVVGELQKGYKLKDRVIRPAMVKVNQ</sequence>
<dbReference type="Pfam" id="PF01025">
    <property type="entry name" value="GrpE"/>
    <property type="match status" value="1"/>
</dbReference>
<dbReference type="PROSITE" id="PS01071">
    <property type="entry name" value="GRPE"/>
    <property type="match status" value="1"/>
</dbReference>
<comment type="similarity">
    <text evidence="1">Belongs to the GrpE family.</text>
</comment>
<accession>A0ABS6JJY7</accession>
<name>A0ABS6JJY7_9BACI</name>
<keyword evidence="1" id="KW-0143">Chaperone</keyword>
<comment type="function">
    <text evidence="1">Participates actively in the response to hyperosmotic and heat shock by preventing the aggregation of stress-denatured proteins, in association with DnaK and GrpE. It is the nucleotide exchange factor for DnaK and may function as a thermosensor. Unfolded proteins bind initially to DnaJ; upon interaction with the DnaJ-bound protein, DnaK hydrolyzes its bound ATP, resulting in the formation of a stable complex. GrpE releases ADP from DnaK; ATP binding to DnaK triggers the release of the substrate protein, thus completing the reaction cycle. Several rounds of ATP-dependent interactions between DnaJ, DnaK and GrpE are required for fully efficient folding.</text>
</comment>
<dbReference type="NCBIfam" id="NF010738">
    <property type="entry name" value="PRK14140.1"/>
    <property type="match status" value="1"/>
</dbReference>
<dbReference type="PANTHER" id="PTHR21237">
    <property type="entry name" value="GRPE PROTEIN"/>
    <property type="match status" value="1"/>
</dbReference>
<feature type="compositionally biased region" description="Acidic residues" evidence="3">
    <location>
        <begin position="11"/>
        <end position="53"/>
    </location>
</feature>
<comment type="caution">
    <text evidence="4">The sequence shown here is derived from an EMBL/GenBank/DDBJ whole genome shotgun (WGS) entry which is preliminary data.</text>
</comment>
<reference evidence="4 5" key="1">
    <citation type="submission" date="2021-06" db="EMBL/GenBank/DDBJ databases">
        <title>Bacillus sp. RD4P76, an endophyte from a halophyte.</title>
        <authorList>
            <person name="Sun J.-Q."/>
        </authorList>
    </citation>
    <scope>NUCLEOTIDE SEQUENCE [LARGE SCALE GENOMIC DNA]</scope>
    <source>
        <strain evidence="4 5">CGMCC 1.15917</strain>
    </source>
</reference>
<organism evidence="4 5">
    <name type="scientific">Evansella tamaricis</name>
    <dbReference type="NCBI Taxonomy" id="2069301"/>
    <lineage>
        <taxon>Bacteria</taxon>
        <taxon>Bacillati</taxon>
        <taxon>Bacillota</taxon>
        <taxon>Bacilli</taxon>
        <taxon>Bacillales</taxon>
        <taxon>Bacillaceae</taxon>
        <taxon>Evansella</taxon>
    </lineage>
</organism>
<dbReference type="HAMAP" id="MF_01151">
    <property type="entry name" value="GrpE"/>
    <property type="match status" value="1"/>
</dbReference>
<feature type="coiled-coil region" evidence="2">
    <location>
        <begin position="59"/>
        <end position="86"/>
    </location>
</feature>
<dbReference type="Proteomes" id="UP000784880">
    <property type="component" value="Unassembled WGS sequence"/>
</dbReference>